<keyword evidence="2" id="KW-1185">Reference proteome</keyword>
<name>A0ACC1U1E4_9AGAR</name>
<organism evidence="1 2">
    <name type="scientific">Lentinula aff. lateritia</name>
    <dbReference type="NCBI Taxonomy" id="2804960"/>
    <lineage>
        <taxon>Eukaryota</taxon>
        <taxon>Fungi</taxon>
        <taxon>Dikarya</taxon>
        <taxon>Basidiomycota</taxon>
        <taxon>Agaricomycotina</taxon>
        <taxon>Agaricomycetes</taxon>
        <taxon>Agaricomycetidae</taxon>
        <taxon>Agaricales</taxon>
        <taxon>Marasmiineae</taxon>
        <taxon>Omphalotaceae</taxon>
        <taxon>Lentinula</taxon>
    </lineage>
</organism>
<sequence>MQHCHFPRKFFLSLAKLALAIASLLLLAINVHMFLQLLQVPSVADSEKYLDQYSFIDDDYPEYYPLALKKMMFTPENTVHYQVYSNNSTPEWQSIFPSGGGFLRLGNDGQRVMGLSMFHQLHCLARIRIAMKTNHQTPHVHHCFNYIRQMILCDANPAIEPVIPILGMKSVNAEVPHICNDWAQVYHMATNNHESSTGIQ</sequence>
<evidence type="ECO:0000313" key="1">
    <source>
        <dbReference type="EMBL" id="KAJ3810411.1"/>
    </source>
</evidence>
<dbReference type="EMBL" id="MU795103">
    <property type="protein sequence ID" value="KAJ3810411.1"/>
    <property type="molecule type" value="Genomic_DNA"/>
</dbReference>
<reference evidence="1" key="1">
    <citation type="submission" date="2022-09" db="EMBL/GenBank/DDBJ databases">
        <title>A Global Phylogenomic Analysis of the Shiitake Genus Lentinula.</title>
        <authorList>
            <consortium name="DOE Joint Genome Institute"/>
            <person name="Sierra-Patev S."/>
            <person name="Min B."/>
            <person name="Naranjo-Ortiz M."/>
            <person name="Looney B."/>
            <person name="Konkel Z."/>
            <person name="Slot J.C."/>
            <person name="Sakamoto Y."/>
            <person name="Steenwyk J.L."/>
            <person name="Rokas A."/>
            <person name="Carro J."/>
            <person name="Camarero S."/>
            <person name="Ferreira P."/>
            <person name="Molpeceres G."/>
            <person name="Ruiz-Duenas F.J."/>
            <person name="Serrano A."/>
            <person name="Henrissat B."/>
            <person name="Drula E."/>
            <person name="Hughes K.W."/>
            <person name="Mata J.L."/>
            <person name="Ishikawa N.K."/>
            <person name="Vargas-Isla R."/>
            <person name="Ushijima S."/>
            <person name="Smith C.A."/>
            <person name="Ahrendt S."/>
            <person name="Andreopoulos W."/>
            <person name="He G."/>
            <person name="Labutti K."/>
            <person name="Lipzen A."/>
            <person name="Ng V."/>
            <person name="Riley R."/>
            <person name="Sandor L."/>
            <person name="Barry K."/>
            <person name="Martinez A.T."/>
            <person name="Xiao Y."/>
            <person name="Gibbons J.G."/>
            <person name="Terashima K."/>
            <person name="Grigoriev I.V."/>
            <person name="Hibbett D.S."/>
        </authorList>
    </citation>
    <scope>NUCLEOTIDE SEQUENCE</scope>
    <source>
        <strain evidence="1">TMI1499</strain>
    </source>
</reference>
<evidence type="ECO:0000313" key="2">
    <source>
        <dbReference type="Proteomes" id="UP001163835"/>
    </source>
</evidence>
<dbReference type="Proteomes" id="UP001163835">
    <property type="component" value="Unassembled WGS sequence"/>
</dbReference>
<proteinExistence type="predicted"/>
<protein>
    <submittedName>
        <fullName evidence="1">Uncharacterized protein</fullName>
    </submittedName>
</protein>
<comment type="caution">
    <text evidence="1">The sequence shown here is derived from an EMBL/GenBank/DDBJ whole genome shotgun (WGS) entry which is preliminary data.</text>
</comment>
<gene>
    <name evidence="1" type="ORF">F5876DRAFT_88913</name>
</gene>
<accession>A0ACC1U1E4</accession>